<keyword evidence="3" id="KW-0274">FAD</keyword>
<dbReference type="SUPFAM" id="SSF51905">
    <property type="entry name" value="FAD/NAD(P)-binding domain"/>
    <property type="match status" value="1"/>
</dbReference>
<evidence type="ECO:0000313" key="7">
    <source>
        <dbReference type="Proteomes" id="UP000095706"/>
    </source>
</evidence>
<dbReference type="NCBIfam" id="TIGR00275">
    <property type="entry name" value="aminoacetone oxidase family FAD-binding enzyme"/>
    <property type="match status" value="1"/>
</dbReference>
<gene>
    <name evidence="6" type="ORF">ERS852406_00634</name>
</gene>
<dbReference type="Gene3D" id="3.50.50.60">
    <property type="entry name" value="FAD/NAD(P)-binding domain"/>
    <property type="match status" value="1"/>
</dbReference>
<dbReference type="InterPro" id="IPR023166">
    <property type="entry name" value="BaiN-like_dom_sf"/>
</dbReference>
<keyword evidence="2" id="KW-0285">Flavoprotein</keyword>
<dbReference type="Pfam" id="PF22780">
    <property type="entry name" value="HI0933_like_1st"/>
    <property type="match status" value="1"/>
</dbReference>
<dbReference type="STRING" id="1150298.ERS852406_00634"/>
<dbReference type="RefSeq" id="WP_022462336.1">
    <property type="nucleotide sequence ID" value="NZ_CABJFB010000001.1"/>
</dbReference>
<evidence type="ECO:0000259" key="5">
    <source>
        <dbReference type="Pfam" id="PF22780"/>
    </source>
</evidence>
<dbReference type="AlphaFoldDB" id="A0A173ZM30"/>
<dbReference type="Proteomes" id="UP000095706">
    <property type="component" value="Unassembled WGS sequence"/>
</dbReference>
<dbReference type="OrthoDB" id="9773233at2"/>
<dbReference type="Gene3D" id="2.40.30.10">
    <property type="entry name" value="Translation factors"/>
    <property type="match status" value="1"/>
</dbReference>
<dbReference type="InterPro" id="IPR036188">
    <property type="entry name" value="FAD/NAD-bd_sf"/>
</dbReference>
<dbReference type="EMBL" id="CYYV01000003">
    <property type="protein sequence ID" value="CUN76278.1"/>
    <property type="molecule type" value="Genomic_DNA"/>
</dbReference>
<dbReference type="InterPro" id="IPR004792">
    <property type="entry name" value="BaiN-like"/>
</dbReference>
<dbReference type="Pfam" id="PF03486">
    <property type="entry name" value="HI0933_like"/>
    <property type="match status" value="1"/>
</dbReference>
<evidence type="ECO:0000313" key="6">
    <source>
        <dbReference type="EMBL" id="CUN76278.1"/>
    </source>
</evidence>
<name>A0A173ZM30_9FIRM</name>
<dbReference type="InterPro" id="IPR055178">
    <property type="entry name" value="RsdA/BaiN/AoA(So)-like_dom"/>
</dbReference>
<dbReference type="PANTHER" id="PTHR42887">
    <property type="entry name" value="OS12G0638800 PROTEIN"/>
    <property type="match status" value="1"/>
</dbReference>
<sequence>MRKAAVIGGGAAGMMTAVLAAGEKTEIHLYEKNEKLGKKLFITGKGRCNVTNDCPTEEFFTNVVTNPKFLYSSAYSFDSAQVQEFFEAAGVRLKVERGNRVFPESDHSSDIIRALETELKRKNVQVHKNTKVKELLFEGDRVKGIRLENGKELFYDDVVVATGGMSYQTTGSDGDGYRFAEEAGLAVTPLRPALVPLETEEAYIRELQGLSLKNVTMTIKNGKKTLFDGFGEMLFTHFGISGPLGLSASSYIGKALEQQPLKGYLNLKPALTEEQLDARILREFEENRNKQFRNVINSLFPAKLLPVMLSLGGIDPYKQVNAVSKAERQHFEELITHFPFTVTGTRGFREAIITQGGVSVKEIRPGTMEAKKKEGLYFVGEVLDLDALTGGFNLQIAWASAHAAAEEIRAKEEQE</sequence>
<accession>A0A173ZM30</accession>
<evidence type="ECO:0000259" key="4">
    <source>
        <dbReference type="Pfam" id="PF03486"/>
    </source>
</evidence>
<protein>
    <submittedName>
        <fullName evidence="6">Uncharacterized conserved protein</fullName>
    </submittedName>
</protein>
<feature type="domain" description="RsdA/BaiN/AoA(So)-like Rossmann fold-like" evidence="4">
    <location>
        <begin position="3"/>
        <end position="406"/>
    </location>
</feature>
<comment type="cofactor">
    <cofactor evidence="1">
        <name>FAD</name>
        <dbReference type="ChEBI" id="CHEBI:57692"/>
    </cofactor>
</comment>
<organism evidence="6 7">
    <name type="scientific">Fusicatenibacter saccharivorans</name>
    <dbReference type="NCBI Taxonomy" id="1150298"/>
    <lineage>
        <taxon>Bacteria</taxon>
        <taxon>Bacillati</taxon>
        <taxon>Bacillota</taxon>
        <taxon>Clostridia</taxon>
        <taxon>Lachnospirales</taxon>
        <taxon>Lachnospiraceae</taxon>
        <taxon>Fusicatenibacter</taxon>
    </lineage>
</organism>
<feature type="domain" description="RsdA/BaiN/AoA(So)-like insert" evidence="5">
    <location>
        <begin position="191"/>
        <end position="353"/>
    </location>
</feature>
<dbReference type="Gene3D" id="1.10.8.260">
    <property type="entry name" value="HI0933 insert domain-like"/>
    <property type="match status" value="1"/>
</dbReference>
<dbReference type="InterPro" id="IPR057661">
    <property type="entry name" value="RsdA/BaiN/AoA(So)_Rossmann"/>
</dbReference>
<reference evidence="6 7" key="1">
    <citation type="submission" date="2015-09" db="EMBL/GenBank/DDBJ databases">
        <authorList>
            <consortium name="Pathogen Informatics"/>
        </authorList>
    </citation>
    <scope>NUCLEOTIDE SEQUENCE [LARGE SCALE GENOMIC DNA]</scope>
    <source>
        <strain evidence="6 7">2789STDY5608849</strain>
    </source>
</reference>
<dbReference type="SUPFAM" id="SSF160996">
    <property type="entry name" value="HI0933 insert domain-like"/>
    <property type="match status" value="1"/>
</dbReference>
<evidence type="ECO:0000256" key="2">
    <source>
        <dbReference type="ARBA" id="ARBA00022630"/>
    </source>
</evidence>
<evidence type="ECO:0000256" key="1">
    <source>
        <dbReference type="ARBA" id="ARBA00001974"/>
    </source>
</evidence>
<proteinExistence type="predicted"/>
<evidence type="ECO:0000256" key="3">
    <source>
        <dbReference type="ARBA" id="ARBA00022827"/>
    </source>
</evidence>
<dbReference type="PANTHER" id="PTHR42887:SF2">
    <property type="entry name" value="OS12G0638800 PROTEIN"/>
    <property type="match status" value="1"/>
</dbReference>